<dbReference type="Pfam" id="PF08740">
    <property type="entry name" value="BCS1_N"/>
    <property type="match status" value="1"/>
</dbReference>
<evidence type="ECO:0000313" key="6">
    <source>
        <dbReference type="Proteomes" id="UP000800096"/>
    </source>
</evidence>
<dbReference type="GO" id="GO:0005524">
    <property type="term" value="F:ATP binding"/>
    <property type="evidence" value="ECO:0007669"/>
    <property type="project" value="InterPro"/>
</dbReference>
<accession>A0A6A5QVC7</accession>
<feature type="region of interest" description="Disordered" evidence="2">
    <location>
        <begin position="415"/>
        <end position="468"/>
    </location>
</feature>
<evidence type="ECO:0000313" key="5">
    <source>
        <dbReference type="EMBL" id="KAF1919372.1"/>
    </source>
</evidence>
<dbReference type="GO" id="GO:0016887">
    <property type="term" value="F:ATP hydrolysis activity"/>
    <property type="evidence" value="ECO:0007669"/>
    <property type="project" value="InterPro"/>
</dbReference>
<reference evidence="5" key="1">
    <citation type="journal article" date="2020" name="Stud. Mycol.">
        <title>101 Dothideomycetes genomes: a test case for predicting lifestyles and emergence of pathogens.</title>
        <authorList>
            <person name="Haridas S."/>
            <person name="Albert R."/>
            <person name="Binder M."/>
            <person name="Bloem J."/>
            <person name="Labutti K."/>
            <person name="Salamov A."/>
            <person name="Andreopoulos B."/>
            <person name="Baker S."/>
            <person name="Barry K."/>
            <person name="Bills G."/>
            <person name="Bluhm B."/>
            <person name="Cannon C."/>
            <person name="Castanera R."/>
            <person name="Culley D."/>
            <person name="Daum C."/>
            <person name="Ezra D."/>
            <person name="Gonzalez J."/>
            <person name="Henrissat B."/>
            <person name="Kuo A."/>
            <person name="Liang C."/>
            <person name="Lipzen A."/>
            <person name="Lutzoni F."/>
            <person name="Magnuson J."/>
            <person name="Mondo S."/>
            <person name="Nolan M."/>
            <person name="Ohm R."/>
            <person name="Pangilinan J."/>
            <person name="Park H.-J."/>
            <person name="Ramirez L."/>
            <person name="Alfaro M."/>
            <person name="Sun H."/>
            <person name="Tritt A."/>
            <person name="Yoshinaga Y."/>
            <person name="Zwiers L.-H."/>
            <person name="Turgeon B."/>
            <person name="Goodwin S."/>
            <person name="Spatafora J."/>
            <person name="Crous P."/>
            <person name="Grigoriev I."/>
        </authorList>
    </citation>
    <scope>NUCLEOTIDE SEQUENCE</scope>
    <source>
        <strain evidence="5">HMLAC05119</strain>
    </source>
</reference>
<dbReference type="InterPro" id="IPR050747">
    <property type="entry name" value="Mitochondrial_chaperone_BCS1"/>
</dbReference>
<evidence type="ECO:0000256" key="1">
    <source>
        <dbReference type="ARBA" id="ARBA00004325"/>
    </source>
</evidence>
<dbReference type="OrthoDB" id="10251412at2759"/>
<evidence type="ECO:0000259" key="3">
    <source>
        <dbReference type="Pfam" id="PF00004"/>
    </source>
</evidence>
<dbReference type="EMBL" id="ML979133">
    <property type="protein sequence ID" value="KAF1919372.1"/>
    <property type="molecule type" value="Genomic_DNA"/>
</dbReference>
<feature type="domain" description="ATPase AAA-type core" evidence="3">
    <location>
        <begin position="316"/>
        <end position="402"/>
    </location>
</feature>
<keyword evidence="6" id="KW-1185">Reference proteome</keyword>
<gene>
    <name evidence="5" type="ORF">BDU57DRAFT_139489</name>
</gene>
<comment type="subcellular location">
    <subcellularLocation>
        <location evidence="1">Mitochondrion membrane</location>
    </subcellularLocation>
</comment>
<dbReference type="Proteomes" id="UP000800096">
    <property type="component" value="Unassembled WGS sequence"/>
</dbReference>
<dbReference type="InterPro" id="IPR027417">
    <property type="entry name" value="P-loop_NTPase"/>
</dbReference>
<feature type="domain" description="BCS1 N-terminal" evidence="4">
    <location>
        <begin position="164"/>
        <end position="275"/>
    </location>
</feature>
<evidence type="ECO:0000259" key="4">
    <source>
        <dbReference type="Pfam" id="PF08740"/>
    </source>
</evidence>
<proteinExistence type="predicted"/>
<dbReference type="Gene3D" id="3.40.50.300">
    <property type="entry name" value="P-loop containing nucleotide triphosphate hydrolases"/>
    <property type="match status" value="1"/>
</dbReference>
<name>A0A6A5QVC7_AMPQU</name>
<dbReference type="PANTHER" id="PTHR23070">
    <property type="entry name" value="BCS1 AAA-TYPE ATPASE"/>
    <property type="match status" value="1"/>
</dbReference>
<evidence type="ECO:0000256" key="2">
    <source>
        <dbReference type="SAM" id="MobiDB-lite"/>
    </source>
</evidence>
<dbReference type="Pfam" id="PF00004">
    <property type="entry name" value="AAA"/>
    <property type="match status" value="1"/>
</dbReference>
<dbReference type="InterPro" id="IPR014851">
    <property type="entry name" value="BCS1_N"/>
</dbReference>
<organism evidence="5 6">
    <name type="scientific">Ampelomyces quisqualis</name>
    <name type="common">Powdery mildew agent</name>
    <dbReference type="NCBI Taxonomy" id="50730"/>
    <lineage>
        <taxon>Eukaryota</taxon>
        <taxon>Fungi</taxon>
        <taxon>Dikarya</taxon>
        <taxon>Ascomycota</taxon>
        <taxon>Pezizomycotina</taxon>
        <taxon>Dothideomycetes</taxon>
        <taxon>Pleosporomycetidae</taxon>
        <taxon>Pleosporales</taxon>
        <taxon>Pleosporineae</taxon>
        <taxon>Phaeosphaeriaceae</taxon>
        <taxon>Ampelomyces</taxon>
    </lineage>
</organism>
<dbReference type="GO" id="GO:0031966">
    <property type="term" value="C:mitochondrial membrane"/>
    <property type="evidence" value="ECO:0007669"/>
    <property type="project" value="UniProtKB-SubCell"/>
</dbReference>
<sequence>MQVYTVLSQLAMFSTSGASIILSKLSWKHLSFTMSFLGDVKAPGTNQDQKQSEKAIVVPTSLASLILGAVGGEQSSWYVQYSETKIFRDTCQKIKDRTGVDFSGIIAASVALHSAKNYIPDLAKGVLQHIKAQATSSITLGPNDSALQDALLRFIRDINSDADKTWRGKHEQRDKDGKLQYLTGETKPTFWFDKTWFMLDEPSAETRSAILNAATTTHTPQIDPLTILCLGHSNKPISMLLEHIQMEQLKSEQLQVYKVITGTERTEDKRDKRWMSSIDIEPRIAAQVLQEVGDLFYDDTPKLYRDTSRPHRMGFLLHGPPGTGKTSLSFAIASHVSRALVIINLQGMEDADLEAAFANLPLPCVVLIEDIDACSADVGARSKPLQKRLEVSEESEEQVDKVEVAAAQQKLEASNDEFVRQKQDQMSYGNFEEDKNYDTWSPYSQKNPAASPQEGFKRPVKQPPASNLNKSVSLQGLLNVIDGPAAVENRLL</sequence>
<dbReference type="SUPFAM" id="SSF52540">
    <property type="entry name" value="P-loop containing nucleoside triphosphate hydrolases"/>
    <property type="match status" value="1"/>
</dbReference>
<dbReference type="AlphaFoldDB" id="A0A6A5QVC7"/>
<protein>
    <recommendedName>
        <fullName evidence="7">P-loop containing nucleoside triphosphate hydrolase protein</fullName>
    </recommendedName>
</protein>
<evidence type="ECO:0008006" key="7">
    <source>
        <dbReference type="Google" id="ProtNLM"/>
    </source>
</evidence>
<feature type="compositionally biased region" description="Polar residues" evidence="2">
    <location>
        <begin position="438"/>
        <end position="450"/>
    </location>
</feature>
<dbReference type="InterPro" id="IPR003959">
    <property type="entry name" value="ATPase_AAA_core"/>
</dbReference>